<protein>
    <recommendedName>
        <fullName evidence="5">WD40-like Beta Propeller Repeat</fullName>
    </recommendedName>
</protein>
<keyword evidence="2" id="KW-1133">Transmembrane helix</keyword>
<evidence type="ECO:0000256" key="2">
    <source>
        <dbReference type="SAM" id="Phobius"/>
    </source>
</evidence>
<organism evidence="3 4">
    <name type="scientific">Micromonospora rhizosphaerae</name>
    <dbReference type="NCBI Taxonomy" id="568872"/>
    <lineage>
        <taxon>Bacteria</taxon>
        <taxon>Bacillati</taxon>
        <taxon>Actinomycetota</taxon>
        <taxon>Actinomycetes</taxon>
        <taxon>Micromonosporales</taxon>
        <taxon>Micromonosporaceae</taxon>
        <taxon>Micromonospora</taxon>
    </lineage>
</organism>
<feature type="region of interest" description="Disordered" evidence="1">
    <location>
        <begin position="60"/>
        <end position="113"/>
    </location>
</feature>
<accession>A0A1C6RFX6</accession>
<dbReference type="OrthoDB" id="3347970at2"/>
<keyword evidence="2" id="KW-0812">Transmembrane</keyword>
<dbReference type="RefSeq" id="WP_091336909.1">
    <property type="nucleotide sequence ID" value="NZ_FMHV01000002.1"/>
</dbReference>
<keyword evidence="2" id="KW-0472">Membrane</keyword>
<name>A0A1C6RFX6_9ACTN</name>
<dbReference type="SUPFAM" id="SSF69304">
    <property type="entry name" value="Tricorn protease N-terminal domain"/>
    <property type="match status" value="1"/>
</dbReference>
<keyword evidence="4" id="KW-1185">Reference proteome</keyword>
<feature type="transmembrane region" description="Helical" evidence="2">
    <location>
        <begin position="38"/>
        <end position="59"/>
    </location>
</feature>
<gene>
    <name evidence="3" type="ORF">GA0070624_0915</name>
</gene>
<feature type="compositionally biased region" description="Low complexity" evidence="1">
    <location>
        <begin position="94"/>
        <end position="110"/>
    </location>
</feature>
<dbReference type="EMBL" id="FMHV01000002">
    <property type="protein sequence ID" value="SCL16073.1"/>
    <property type="molecule type" value="Genomic_DNA"/>
</dbReference>
<evidence type="ECO:0008006" key="5">
    <source>
        <dbReference type="Google" id="ProtNLM"/>
    </source>
</evidence>
<dbReference type="STRING" id="568872.GA0070624_0915"/>
<dbReference type="Proteomes" id="UP000199413">
    <property type="component" value="Unassembled WGS sequence"/>
</dbReference>
<evidence type="ECO:0000313" key="4">
    <source>
        <dbReference type="Proteomes" id="UP000199413"/>
    </source>
</evidence>
<evidence type="ECO:0000256" key="1">
    <source>
        <dbReference type="SAM" id="MobiDB-lite"/>
    </source>
</evidence>
<reference evidence="4" key="1">
    <citation type="submission" date="2016-06" db="EMBL/GenBank/DDBJ databases">
        <authorList>
            <person name="Varghese N."/>
            <person name="Submissions Spin"/>
        </authorList>
    </citation>
    <scope>NUCLEOTIDE SEQUENCE [LARGE SCALE GENOMIC DNA]</scope>
    <source>
        <strain evidence="4">DSM 45431</strain>
    </source>
</reference>
<sequence>MNHDRLRLDLAALADEVTPVDLRDRALRTSRRLGIQRAVATSAAALVVLAAATGTALAIRPNGQPPAPQPAGPSVTSTWPPVEVTPTPAPSRASTEPSGSPSTSTATPPSVLTGTRYYLEKTSPEARIHAIRGRSDQVVYRIAAPTWGCELNTVTISPDGKRVAWVQDSTDGGITGVLLLGAPGQPSSRTLLSGVTCVDSNALVWKGNDHLMVRQRLRPVLIDVAAGKPVGGDPGQETDRCWSVDGRWLAAKSDGKPYVTDGQTTRTFRYTPPAEEAAKWGGWRARSVSLDGRYVSIGWVGTDPSRRDGSFTVVDTVTSKVIDLPVSGKVESIQFTADFRVLVRQAARIVVLDSGFRKLGEVAEPRDVQKLTLLAYVP</sequence>
<evidence type="ECO:0000313" key="3">
    <source>
        <dbReference type="EMBL" id="SCL16073.1"/>
    </source>
</evidence>
<proteinExistence type="predicted"/>
<dbReference type="AlphaFoldDB" id="A0A1C6RFX6"/>